<evidence type="ECO:0000313" key="1">
    <source>
        <dbReference type="EMBL" id="QBZ54995.1"/>
    </source>
</evidence>
<dbReference type="Proteomes" id="UP000294847">
    <property type="component" value="Chromosome 1"/>
</dbReference>
<protein>
    <submittedName>
        <fullName evidence="1">Uncharacterized protein</fullName>
    </submittedName>
</protein>
<dbReference type="EMBL" id="CP034204">
    <property type="protein sequence ID" value="QBZ54995.1"/>
    <property type="molecule type" value="Genomic_DNA"/>
</dbReference>
<gene>
    <name evidence="1" type="ORF">PoMZ_10710</name>
</gene>
<sequence length="123" mass="13503">MFFQVPLRDEAVAGAMLKGHSFPGILCPGGLKLAAGRRWAFRPRIAVRTRRSTRDGGASFQRALTNRSSPATCYAGLPKGNALQKGVGYLVLGWGPGCLPIQRSSRRIKGPSWMRGKWRYSLD</sequence>
<evidence type="ECO:0000313" key="2">
    <source>
        <dbReference type="Proteomes" id="UP000294847"/>
    </source>
</evidence>
<proteinExistence type="predicted"/>
<reference evidence="1 2" key="1">
    <citation type="journal article" date="2019" name="Mol. Biol. Evol.">
        <title>Blast fungal genomes show frequent chromosomal changes, gene gains and losses, and effector gene turnover.</title>
        <authorList>
            <person name="Gomez Luciano L.B."/>
            <person name="Jason Tsai I."/>
            <person name="Chuma I."/>
            <person name="Tosa Y."/>
            <person name="Chen Y.H."/>
            <person name="Li J.Y."/>
            <person name="Li M.Y."/>
            <person name="Jade Lu M.Y."/>
            <person name="Nakayashiki H."/>
            <person name="Li W.H."/>
        </authorList>
    </citation>
    <scope>NUCLEOTIDE SEQUENCE [LARGE SCALE GENOMIC DNA]</scope>
    <source>
        <strain evidence="1">MZ5-1-6</strain>
    </source>
</reference>
<name>A0A4V1C534_PYROR</name>
<dbReference type="AlphaFoldDB" id="A0A4V1C534"/>
<accession>A0A4V1C534</accession>
<organism evidence="1 2">
    <name type="scientific">Pyricularia oryzae</name>
    <name type="common">Rice blast fungus</name>
    <name type="synonym">Magnaporthe oryzae</name>
    <dbReference type="NCBI Taxonomy" id="318829"/>
    <lineage>
        <taxon>Eukaryota</taxon>
        <taxon>Fungi</taxon>
        <taxon>Dikarya</taxon>
        <taxon>Ascomycota</taxon>
        <taxon>Pezizomycotina</taxon>
        <taxon>Sordariomycetes</taxon>
        <taxon>Sordariomycetidae</taxon>
        <taxon>Magnaporthales</taxon>
        <taxon>Pyriculariaceae</taxon>
        <taxon>Pyricularia</taxon>
    </lineage>
</organism>